<dbReference type="NCBIfam" id="NF007034">
    <property type="entry name" value="PRK09496.2-1"/>
    <property type="match status" value="1"/>
</dbReference>
<dbReference type="PROSITE" id="PS51202">
    <property type="entry name" value="RCK_C"/>
    <property type="match status" value="2"/>
</dbReference>
<evidence type="ECO:0000256" key="5">
    <source>
        <dbReference type="ARBA" id="ARBA00023027"/>
    </source>
</evidence>
<dbReference type="Pfam" id="PF02254">
    <property type="entry name" value="TrkA_N"/>
    <property type="match status" value="2"/>
</dbReference>
<feature type="domain" description="RCK C-terminal" evidence="8">
    <location>
        <begin position="140"/>
        <end position="221"/>
    </location>
</feature>
<keyword evidence="3" id="KW-0633">Potassium transport</keyword>
<dbReference type="PRINTS" id="PR00335">
    <property type="entry name" value="KUPTAKETRKA"/>
</dbReference>
<dbReference type="InterPro" id="IPR006036">
    <property type="entry name" value="K_uptake_TrkA"/>
</dbReference>
<dbReference type="RefSeq" id="WP_176431160.1">
    <property type="nucleotide sequence ID" value="NZ_FZOJ01000002.1"/>
</dbReference>
<feature type="domain" description="RCK N-terminal" evidence="7">
    <location>
        <begin position="228"/>
        <end position="345"/>
    </location>
</feature>
<sequence>MRTIIVGGGKLGYKLAESLSQEDNDVVVIDIDSNTLERIHDNLDVLTIKANGTQLHTLEQLHISSCDLVVAVTGSDETNILVSIIAKKKGCKKVIARIRNPEYANQVEFIRSTMEIDYIVNPELATAKEIAKYLLKSQAVYMEDFAKGKIGMADFRVQNLTGIAGKKIRELGMTEPLLVVAISRNGEVIIPYGDTEILSTDTIHLMGQKESIKEFSKNYDSPISRRNVRKVLILGGGRSTYYLANKLLHNGVDIKIIEQDKERCKYLAENLKGGLVIHGDGTDINLLTSENISDMDALVSLTGFDEENLLISLLAKQCGVDKVVAKVSRSNYIPIIEQLGIDTAVNPILITASDILRFIQGGRVVSISLLLGGKAEVLEIIAHNESKIVGKKLSQLGLPKGIIIGSILHENKVIIPDGDSIIHAGDRVIVFCLQSEVASLEKYFYRAKGGLINELWNSYKGFGKSTSV</sequence>
<evidence type="ECO:0000256" key="2">
    <source>
        <dbReference type="ARBA" id="ARBA00022448"/>
    </source>
</evidence>
<dbReference type="GO" id="GO:0015079">
    <property type="term" value="F:potassium ion transmembrane transporter activity"/>
    <property type="evidence" value="ECO:0007669"/>
    <property type="project" value="InterPro"/>
</dbReference>
<name>A0A239AQ14_9FIRM</name>
<accession>A0A239AQ14</accession>
<evidence type="ECO:0000256" key="4">
    <source>
        <dbReference type="ARBA" id="ARBA00022958"/>
    </source>
</evidence>
<dbReference type="Gene3D" id="3.40.50.720">
    <property type="entry name" value="NAD(P)-binding Rossmann-like Domain"/>
    <property type="match status" value="2"/>
</dbReference>
<dbReference type="NCBIfam" id="NF007032">
    <property type="entry name" value="PRK09496.1-4"/>
    <property type="match status" value="1"/>
</dbReference>
<dbReference type="EMBL" id="FZOJ01000002">
    <property type="protein sequence ID" value="SNR97134.1"/>
    <property type="molecule type" value="Genomic_DNA"/>
</dbReference>
<dbReference type="SUPFAM" id="SSF116726">
    <property type="entry name" value="TrkA C-terminal domain-like"/>
    <property type="match status" value="2"/>
</dbReference>
<dbReference type="InterPro" id="IPR006037">
    <property type="entry name" value="RCK_C"/>
</dbReference>
<evidence type="ECO:0000256" key="3">
    <source>
        <dbReference type="ARBA" id="ARBA00022538"/>
    </source>
</evidence>
<dbReference type="InterPro" id="IPR050721">
    <property type="entry name" value="Trk_Ktr_HKT_K-transport"/>
</dbReference>
<dbReference type="NCBIfam" id="NF007039">
    <property type="entry name" value="PRK09496.3-2"/>
    <property type="match status" value="1"/>
</dbReference>
<evidence type="ECO:0000259" key="7">
    <source>
        <dbReference type="PROSITE" id="PS51201"/>
    </source>
</evidence>
<dbReference type="GO" id="GO:0005886">
    <property type="term" value="C:plasma membrane"/>
    <property type="evidence" value="ECO:0007669"/>
    <property type="project" value="InterPro"/>
</dbReference>
<keyword evidence="4" id="KW-0630">Potassium</keyword>
<dbReference type="PROSITE" id="PS51201">
    <property type="entry name" value="RCK_N"/>
    <property type="match status" value="2"/>
</dbReference>
<feature type="domain" description="RCK N-terminal" evidence="7">
    <location>
        <begin position="1"/>
        <end position="120"/>
    </location>
</feature>
<evidence type="ECO:0000256" key="6">
    <source>
        <dbReference type="ARBA" id="ARBA00023065"/>
    </source>
</evidence>
<keyword evidence="10" id="KW-1185">Reference proteome</keyword>
<keyword evidence="5" id="KW-0520">NAD</keyword>
<proteinExistence type="predicted"/>
<dbReference type="NCBIfam" id="NF007033">
    <property type="entry name" value="PRK09496.1-5"/>
    <property type="match status" value="1"/>
</dbReference>
<dbReference type="Pfam" id="PF02080">
    <property type="entry name" value="TrkA_C"/>
    <property type="match status" value="2"/>
</dbReference>
<gene>
    <name evidence="9" type="ORF">SAMN05446037_1002159</name>
</gene>
<evidence type="ECO:0000313" key="10">
    <source>
        <dbReference type="Proteomes" id="UP000198304"/>
    </source>
</evidence>
<protein>
    <recommendedName>
        <fullName evidence="1">Trk system potassium uptake protein TrkA</fullName>
    </recommendedName>
</protein>
<dbReference type="NCBIfam" id="NF007031">
    <property type="entry name" value="PRK09496.1-2"/>
    <property type="match status" value="1"/>
</dbReference>
<keyword evidence="6" id="KW-0406">Ion transport</keyword>
<dbReference type="InterPro" id="IPR036721">
    <property type="entry name" value="RCK_C_sf"/>
</dbReference>
<dbReference type="PANTHER" id="PTHR43833">
    <property type="entry name" value="POTASSIUM CHANNEL PROTEIN 2-RELATED-RELATED"/>
    <property type="match status" value="1"/>
</dbReference>
<evidence type="ECO:0000313" key="9">
    <source>
        <dbReference type="EMBL" id="SNR97134.1"/>
    </source>
</evidence>
<dbReference type="Gene3D" id="3.30.70.1450">
    <property type="entry name" value="Regulator of K+ conductance, C-terminal domain"/>
    <property type="match status" value="2"/>
</dbReference>
<organism evidence="9 10">
    <name type="scientific">Anaerovirgula multivorans</name>
    <dbReference type="NCBI Taxonomy" id="312168"/>
    <lineage>
        <taxon>Bacteria</taxon>
        <taxon>Bacillati</taxon>
        <taxon>Bacillota</taxon>
        <taxon>Clostridia</taxon>
        <taxon>Peptostreptococcales</taxon>
        <taxon>Natronincolaceae</taxon>
        <taxon>Anaerovirgula</taxon>
    </lineage>
</organism>
<dbReference type="InterPro" id="IPR003148">
    <property type="entry name" value="RCK_N"/>
</dbReference>
<dbReference type="PANTHER" id="PTHR43833:SF5">
    <property type="entry name" value="TRK SYSTEM POTASSIUM UPTAKE PROTEIN TRKA"/>
    <property type="match status" value="1"/>
</dbReference>
<evidence type="ECO:0000259" key="8">
    <source>
        <dbReference type="PROSITE" id="PS51202"/>
    </source>
</evidence>
<dbReference type="Proteomes" id="UP000198304">
    <property type="component" value="Unassembled WGS sequence"/>
</dbReference>
<dbReference type="InterPro" id="IPR036291">
    <property type="entry name" value="NAD(P)-bd_dom_sf"/>
</dbReference>
<evidence type="ECO:0000256" key="1">
    <source>
        <dbReference type="ARBA" id="ARBA00017378"/>
    </source>
</evidence>
<dbReference type="AlphaFoldDB" id="A0A239AQ14"/>
<dbReference type="SUPFAM" id="SSF51735">
    <property type="entry name" value="NAD(P)-binding Rossmann-fold domains"/>
    <property type="match status" value="2"/>
</dbReference>
<dbReference type="NCBIfam" id="NF007041">
    <property type="entry name" value="PRK09496.3-4"/>
    <property type="match status" value="1"/>
</dbReference>
<feature type="domain" description="RCK C-terminal" evidence="8">
    <location>
        <begin position="365"/>
        <end position="446"/>
    </location>
</feature>
<keyword evidence="2" id="KW-0813">Transport</keyword>
<reference evidence="9 10" key="1">
    <citation type="submission" date="2017-06" db="EMBL/GenBank/DDBJ databases">
        <authorList>
            <person name="Kim H.J."/>
            <person name="Triplett B.A."/>
        </authorList>
    </citation>
    <scope>NUCLEOTIDE SEQUENCE [LARGE SCALE GENOMIC DNA]</scope>
    <source>
        <strain evidence="9 10">SCA</strain>
    </source>
</reference>